<evidence type="ECO:0000256" key="3">
    <source>
        <dbReference type="ARBA" id="ARBA00023002"/>
    </source>
</evidence>
<dbReference type="InterPro" id="IPR023210">
    <property type="entry name" value="NADP_OxRdtase_dom"/>
</dbReference>
<dbReference type="PANTHER" id="PTHR43150:SF4">
    <property type="entry name" value="L-GLYCERALDEHYDE 3-PHOSPHATE REDUCTASE"/>
    <property type="match status" value="1"/>
</dbReference>
<proteinExistence type="inferred from homology"/>
<dbReference type="InterPro" id="IPR005399">
    <property type="entry name" value="K_chnl_volt-dep_bsu_KCNAB-rel"/>
</dbReference>
<feature type="domain" description="NADP-dependent oxidoreductase" evidence="5">
    <location>
        <begin position="62"/>
        <end position="362"/>
    </location>
</feature>
<dbReference type="InterPro" id="IPR036812">
    <property type="entry name" value="NAD(P)_OxRdtase_dom_sf"/>
</dbReference>
<evidence type="ECO:0000256" key="2">
    <source>
        <dbReference type="ARBA" id="ARBA00022857"/>
    </source>
</evidence>
<dbReference type="GO" id="GO:0016491">
    <property type="term" value="F:oxidoreductase activity"/>
    <property type="evidence" value="ECO:0007669"/>
    <property type="project" value="UniProtKB-KW"/>
</dbReference>
<dbReference type="Pfam" id="PF00248">
    <property type="entry name" value="Aldo_ket_red"/>
    <property type="match status" value="1"/>
</dbReference>
<keyword evidence="3" id="KW-0560">Oxidoreductase</keyword>
<evidence type="ECO:0000256" key="1">
    <source>
        <dbReference type="ARBA" id="ARBA00006515"/>
    </source>
</evidence>
<sequence length="377" mass="40695">MADAVHPTLGPDPARAHGPDDGEPGDTAAGWIGAMAFRASETRYDSMTYRRTGRSGLDLPAISLGLWHNFGDDVPFDRQRDILRRAFDLGITHFDLANNYGPPYGAAEANFGRHLADDFAPYRDELVISTKAGYDMWPGPYGQGGGSRKYLTASLDQSLRRMGLGYVDVFYSHRPDPTTPLEETMGALHSAVRAGKALYAGISSYGPEDTARAAEILADLGTPLLIHQPSYSMLNRWIETEGLLDVLEDVGAGCIAFSPLAQGMLTTKYLDGIPEGSRASQGKSLSTELLTDEALGHVRALDDIARQRGQSLAQLALSWALRDQRVTTVLIGASSVGQLEQNVAALEHLTFSDEELAAIDRHAVDAGIDIWAGPRKG</sequence>
<dbReference type="Proteomes" id="UP000219514">
    <property type="component" value="Unassembled WGS sequence"/>
</dbReference>
<accession>A0A285EFG3</accession>
<keyword evidence="2" id="KW-0521">NADP</keyword>
<evidence type="ECO:0000313" key="7">
    <source>
        <dbReference type="Proteomes" id="UP000219514"/>
    </source>
</evidence>
<dbReference type="SUPFAM" id="SSF51430">
    <property type="entry name" value="NAD(P)-linked oxidoreductase"/>
    <property type="match status" value="1"/>
</dbReference>
<dbReference type="Gene3D" id="3.20.20.100">
    <property type="entry name" value="NADP-dependent oxidoreductase domain"/>
    <property type="match status" value="1"/>
</dbReference>
<dbReference type="AlphaFoldDB" id="A0A285EFG3"/>
<organism evidence="6 7">
    <name type="scientific">Geodermatophilus sabuli</name>
    <dbReference type="NCBI Taxonomy" id="1564158"/>
    <lineage>
        <taxon>Bacteria</taxon>
        <taxon>Bacillati</taxon>
        <taxon>Actinomycetota</taxon>
        <taxon>Actinomycetes</taxon>
        <taxon>Geodermatophilales</taxon>
        <taxon>Geodermatophilaceae</taxon>
        <taxon>Geodermatophilus</taxon>
    </lineage>
</organism>
<keyword evidence="7" id="KW-1185">Reference proteome</keyword>
<protein>
    <submittedName>
        <fullName evidence="6">L-glyceraldehyde 3-phosphate reductase</fullName>
    </submittedName>
</protein>
<dbReference type="PANTHER" id="PTHR43150">
    <property type="entry name" value="HYPERKINETIC, ISOFORM M"/>
    <property type="match status" value="1"/>
</dbReference>
<dbReference type="EMBL" id="OBDO01000008">
    <property type="protein sequence ID" value="SNX97859.1"/>
    <property type="molecule type" value="Genomic_DNA"/>
</dbReference>
<name>A0A285EFG3_9ACTN</name>
<dbReference type="GO" id="GO:0051596">
    <property type="term" value="P:methylglyoxal catabolic process"/>
    <property type="evidence" value="ECO:0007669"/>
    <property type="project" value="TreeGrafter"/>
</dbReference>
<evidence type="ECO:0000256" key="4">
    <source>
        <dbReference type="SAM" id="MobiDB-lite"/>
    </source>
</evidence>
<dbReference type="NCBIfam" id="NF007388">
    <property type="entry name" value="PRK09912.1"/>
    <property type="match status" value="1"/>
</dbReference>
<comment type="similarity">
    <text evidence="1">Belongs to the shaker potassium channel beta subunit family.</text>
</comment>
<evidence type="ECO:0000313" key="6">
    <source>
        <dbReference type="EMBL" id="SNX97859.1"/>
    </source>
</evidence>
<reference evidence="6 7" key="1">
    <citation type="submission" date="2017-09" db="EMBL/GenBank/DDBJ databases">
        <authorList>
            <person name="Ehlers B."/>
            <person name="Leendertz F.H."/>
        </authorList>
    </citation>
    <scope>NUCLEOTIDE SEQUENCE [LARGE SCALE GENOMIC DNA]</scope>
    <source>
        <strain evidence="6 7">DSM 46844</strain>
    </source>
</reference>
<evidence type="ECO:0000259" key="5">
    <source>
        <dbReference type="Pfam" id="PF00248"/>
    </source>
</evidence>
<feature type="region of interest" description="Disordered" evidence="4">
    <location>
        <begin position="1"/>
        <end position="27"/>
    </location>
</feature>
<gene>
    <name evidence="6" type="ORF">SAMN06893097_108225</name>
</gene>